<organism evidence="1">
    <name type="scientific">Maize streak virus - Reunion [N2AR8]</name>
    <dbReference type="NCBI Taxonomy" id="268337"/>
    <lineage>
        <taxon>Viruses</taxon>
        <taxon>Monodnaviria</taxon>
        <taxon>Shotokuvirae</taxon>
        <taxon>Cressdnaviricota</taxon>
        <taxon>Repensiviricetes</taxon>
        <taxon>Geplafuvirales</taxon>
        <taxon>Geminiviridae</taxon>
        <taxon>Mastrevirus</taxon>
        <taxon>Mastrevirus storeyi</taxon>
        <taxon>Maize streak virus</taxon>
    </lineage>
</organism>
<sequence length="114" mass="13128">MRSHTPPEGTVIMVVPACWSVWIWRDGLSALLPALFSPAEEGFFLETRLFQFESSPRFLLDVDMADCLSRAWNKWPGIALTWWCWYIRDRVAPIHSLSTKYQLLRGSALASLQN</sequence>
<accession>Q77B42</accession>
<evidence type="ECO:0000313" key="1">
    <source>
        <dbReference type="EMBL" id="CAA12301.1"/>
    </source>
</evidence>
<name>Q77B42_9GEMI</name>
<dbReference type="InterPro" id="IPR009529">
    <property type="entry name" value="Maize_streak_virus_13.1kDa"/>
</dbReference>
<dbReference type="EMBL" id="AJ225006">
    <property type="protein sequence ID" value="CAA12301.1"/>
    <property type="molecule type" value="Genomic_DNA"/>
</dbReference>
<dbReference type="Pfam" id="PF06618">
    <property type="entry name" value="DUF1148"/>
    <property type="match status" value="1"/>
</dbReference>
<reference evidence="1" key="1">
    <citation type="journal article" date="1996" name="Arch. Virol.">
        <title>Infectivity and complete nucleotide sequence of the genome of a genetically distinct strain of maize streak virus from Reunion Island.</title>
        <authorList>
            <person name="Peterschmitt M."/>
            <person name="Granier M."/>
            <person name="Frutos R."/>
            <person name="Reynaud B."/>
        </authorList>
    </citation>
    <scope>NUCLEOTIDE SEQUENCE</scope>
    <source>
        <strain evidence="1">N2A</strain>
    </source>
</reference>
<protein>
    <submittedName>
        <fullName evidence="1">13.1 kd protein</fullName>
    </submittedName>
</protein>
<proteinExistence type="predicted"/>
<reference evidence="1" key="2">
    <citation type="journal article" date="1998" name="J. Gen. Virol.">
        <title>Quasispecies nature of three related maize streak virus isolates obtained through different modes of selection from a population used to asses response to infection of maize cultivars.</title>
        <authorList>
            <person name="Isnard M."/>
            <person name="Granier M."/>
            <person name="Frutos R."/>
            <person name="Reynaud B."/>
            <person name="Peterschmitt M."/>
        </authorList>
    </citation>
    <scope>NUCLEOTIDE SEQUENCE</scope>
    <source>
        <strain evidence="1">N2A</strain>
    </source>
</reference>